<reference evidence="1 2" key="1">
    <citation type="journal article" date="2007" name="Proc. Natl. Acad. Sci. U.S.A.">
        <title>The genome of Syntrophus aciditrophicus: life at the thermodynamic limit of microbial growth.</title>
        <authorList>
            <person name="McInerney M.J."/>
            <person name="Rohlin L."/>
            <person name="Mouttaki H."/>
            <person name="Kim U."/>
            <person name="Krupp R.S."/>
            <person name="Rios-Hernandez L."/>
            <person name="Sieber J."/>
            <person name="Struchtemeyer C.G."/>
            <person name="Bhattacharyya A."/>
            <person name="Campbell J.W."/>
            <person name="Gunsalus R.P."/>
        </authorList>
    </citation>
    <scope>NUCLEOTIDE SEQUENCE [LARGE SCALE GENOMIC DNA]</scope>
    <source>
        <strain evidence="1 2">SB</strain>
    </source>
</reference>
<dbReference type="RefSeq" id="WP_011416811.1">
    <property type="nucleotide sequence ID" value="NC_007759.1"/>
</dbReference>
<accession>Q2LRR8</accession>
<dbReference type="OrthoDB" id="52741at2"/>
<organism evidence="1 2">
    <name type="scientific">Syntrophus aciditrophicus (strain SB)</name>
    <dbReference type="NCBI Taxonomy" id="56780"/>
    <lineage>
        <taxon>Bacteria</taxon>
        <taxon>Pseudomonadati</taxon>
        <taxon>Thermodesulfobacteriota</taxon>
        <taxon>Syntrophia</taxon>
        <taxon>Syntrophales</taxon>
        <taxon>Syntrophaceae</taxon>
        <taxon>Syntrophus</taxon>
    </lineage>
</organism>
<dbReference type="Proteomes" id="UP000001933">
    <property type="component" value="Chromosome"/>
</dbReference>
<dbReference type="EMBL" id="CP000252">
    <property type="protein sequence ID" value="ABC76778.1"/>
    <property type="molecule type" value="Genomic_DNA"/>
</dbReference>
<dbReference type="InParanoid" id="Q2LRR8"/>
<sequence>MKDETTLIESVLASLAHAARYNPGDMVAPAAVLWTDTDGQWRLVVEQLRRFMPGLLTLGEYDPQTRTGPAIWLRCVIEPVVRKEKFTDLQWPDDATPVIYMPGVSRQTLRAVEECPDGLKPLVELQYRGTVWTQKNGKDWTVLAFLISEDGGMGLDVAGDRLTLQAIRGALSKLSVTPVKQLRNKRLEAEDFDRLMIGDPTRDLLRWLNDPDGVRKELDQGTWAAFRNRCRQDYSFNPETDGDIVAGEKLGIREGTWYGVWERFVEAPAFYPRVPELLRRSKPSGKLIFDKDSWPDENESMENELRSALLKTSAMSPDEARQQLEQLEVKHGVRRNWVWARLGMSPLANAMEHLAAVAKRTEVTLGGESVDAMARLYAEGGYLADDAMLRSLACVKTAEDTTAVQTAVRCVYLPWLEDTTRHFQQCHSVKSLPSVEQQEVAKVNTHECILFADGLRFDIGQRLAAMASERNIEVSVTWRWASLPTVTATAKPATSPIAGKLSGGHMREDFSPELKETGETLTTDRFRRLLSDAGFQILGQVDTGDPLTQDARGWTEYGEFDKLGHDLQVKLATMIEDQLELLFERVQGLLEAGWKRVVVVTDHGWLLVPGGMPKAPLQKYLAESRWSRCAAIKDTSHVEAPVSGWSWNSHEQFAHAPGAYCFVSGQEYAHGGVSLQECMVPILTFTAMMESPQLIVKVCEIQWIHQRCRVKVEPVAEGIMADLRTKPSVASSSISGLKRLDAHGKAALLVADDTLEGTTVSLVIVDASGRVICKEATTVGGDR</sequence>
<dbReference type="eggNOG" id="ENOG502Z8Y8">
    <property type="taxonomic scope" value="Bacteria"/>
</dbReference>
<dbReference type="STRING" id="56780.SYN_03164"/>
<name>Q2LRR8_SYNAS</name>
<protein>
    <submittedName>
        <fullName evidence="1">Hypothetical cytosolic protein</fullName>
    </submittedName>
</protein>
<dbReference type="HOGENOM" id="CLU_355596_0_0_7"/>
<keyword evidence="2" id="KW-1185">Reference proteome</keyword>
<evidence type="ECO:0000313" key="1">
    <source>
        <dbReference type="EMBL" id="ABC76778.1"/>
    </source>
</evidence>
<evidence type="ECO:0000313" key="2">
    <source>
        <dbReference type="Proteomes" id="UP000001933"/>
    </source>
</evidence>
<proteinExistence type="predicted"/>
<dbReference type="NCBIfam" id="NF033450">
    <property type="entry name" value="BREX_PglZ_1_B"/>
    <property type="match status" value="1"/>
</dbReference>
<gene>
    <name evidence="1" type="ORF">SYN_03164</name>
</gene>
<dbReference type="AlphaFoldDB" id="Q2LRR8"/>
<dbReference type="KEGG" id="sat:SYN_03164"/>